<dbReference type="Proteomes" id="UP000070160">
    <property type="component" value="Unassembled WGS sequence"/>
</dbReference>
<dbReference type="STRING" id="1588748.HMPREF3182_00596"/>
<dbReference type="GO" id="GO:0006281">
    <property type="term" value="P:DNA repair"/>
    <property type="evidence" value="ECO:0007669"/>
    <property type="project" value="TreeGrafter"/>
</dbReference>
<sequence>MYGSYVFDFDYTLANSEKGIVMCFEMLFAAEGYPPIPRDIICQTIGMPMFDAMQQLTQEKDPQKVQALIYRYKVNYSDKYMTKYTYLYADTKSTLQGLKDKGANCYILSSKTRSRIYETLTKEHMTSLIDGVIGSEDVQHLKPSPEGMSALCSIYGCQKKDMLYIGDNVIDAQTANTYGCDFAAVTTGTTPATAFYQFPHIKIMNHLHELLSIKKGKV</sequence>
<organism evidence="1 2">
    <name type="scientific">Megasphaera hutchinsoni</name>
    <dbReference type="NCBI Taxonomy" id="1588748"/>
    <lineage>
        <taxon>Bacteria</taxon>
        <taxon>Bacillati</taxon>
        <taxon>Bacillota</taxon>
        <taxon>Negativicutes</taxon>
        <taxon>Veillonellales</taxon>
        <taxon>Veillonellaceae</taxon>
        <taxon>Megasphaera</taxon>
    </lineage>
</organism>
<dbReference type="EMBL" id="LSDT01000017">
    <property type="protein sequence ID" value="KXB92270.1"/>
    <property type="molecule type" value="Genomic_DNA"/>
</dbReference>
<dbReference type="InterPro" id="IPR023198">
    <property type="entry name" value="PGP-like_dom2"/>
</dbReference>
<accession>A0A134CJ79</accession>
<dbReference type="AlphaFoldDB" id="A0A134CJ79"/>
<dbReference type="InterPro" id="IPR041492">
    <property type="entry name" value="HAD_2"/>
</dbReference>
<name>A0A134CJ79_9FIRM</name>
<dbReference type="PANTHER" id="PTHR43434">
    <property type="entry name" value="PHOSPHOGLYCOLATE PHOSPHATASE"/>
    <property type="match status" value="1"/>
</dbReference>
<dbReference type="SUPFAM" id="SSF56784">
    <property type="entry name" value="HAD-like"/>
    <property type="match status" value="1"/>
</dbReference>
<dbReference type="Gene3D" id="1.10.150.240">
    <property type="entry name" value="Putative phosphatase, domain 2"/>
    <property type="match status" value="1"/>
</dbReference>
<dbReference type="Gene3D" id="3.40.50.1000">
    <property type="entry name" value="HAD superfamily/HAD-like"/>
    <property type="match status" value="1"/>
</dbReference>
<protein>
    <submittedName>
        <fullName evidence="1">Haloacid dehalogenase-like hydrolase</fullName>
    </submittedName>
</protein>
<dbReference type="PATRIC" id="fig|1588748.3.peg.566"/>
<dbReference type="PANTHER" id="PTHR43434:SF1">
    <property type="entry name" value="PHOSPHOGLYCOLATE PHOSPHATASE"/>
    <property type="match status" value="1"/>
</dbReference>
<dbReference type="InterPro" id="IPR036412">
    <property type="entry name" value="HAD-like_sf"/>
</dbReference>
<dbReference type="InterPro" id="IPR050155">
    <property type="entry name" value="HAD-like_hydrolase_sf"/>
</dbReference>
<dbReference type="SFLD" id="SFLDG01129">
    <property type="entry name" value="C1.5:_HAD__Beta-PGM__Phosphata"/>
    <property type="match status" value="1"/>
</dbReference>
<proteinExistence type="predicted"/>
<gene>
    <name evidence="1" type="ORF">HMPREF3182_00596</name>
</gene>
<dbReference type="InterPro" id="IPR006439">
    <property type="entry name" value="HAD-SF_hydro_IA"/>
</dbReference>
<dbReference type="GO" id="GO:0008967">
    <property type="term" value="F:phosphoglycolate phosphatase activity"/>
    <property type="evidence" value="ECO:0007669"/>
    <property type="project" value="TreeGrafter"/>
</dbReference>
<dbReference type="InterPro" id="IPR023214">
    <property type="entry name" value="HAD_sf"/>
</dbReference>
<comment type="caution">
    <text evidence="1">The sequence shown here is derived from an EMBL/GenBank/DDBJ whole genome shotgun (WGS) entry which is preliminary data.</text>
</comment>
<dbReference type="SFLD" id="SFLDS00003">
    <property type="entry name" value="Haloacid_Dehalogenase"/>
    <property type="match status" value="1"/>
</dbReference>
<keyword evidence="2" id="KW-1185">Reference proteome</keyword>
<keyword evidence="1" id="KW-0378">Hydrolase</keyword>
<dbReference type="Pfam" id="PF13419">
    <property type="entry name" value="HAD_2"/>
    <property type="match status" value="1"/>
</dbReference>
<dbReference type="NCBIfam" id="TIGR01549">
    <property type="entry name" value="HAD-SF-IA-v1"/>
    <property type="match status" value="1"/>
</dbReference>
<evidence type="ECO:0000313" key="1">
    <source>
        <dbReference type="EMBL" id="KXB92270.1"/>
    </source>
</evidence>
<reference evidence="2" key="1">
    <citation type="submission" date="2016-01" db="EMBL/GenBank/DDBJ databases">
        <authorList>
            <person name="Mitreva M."/>
            <person name="Pepin K.H."/>
            <person name="Mihindukulasuriya K.A."/>
            <person name="Fulton R."/>
            <person name="Fronick C."/>
            <person name="O'Laughlin M."/>
            <person name="Miner T."/>
            <person name="Herter B."/>
            <person name="Rosa B.A."/>
            <person name="Cordes M."/>
            <person name="Tomlinson C."/>
            <person name="Wollam A."/>
            <person name="Palsikar V.B."/>
            <person name="Mardis E.R."/>
            <person name="Wilson R.K."/>
        </authorList>
    </citation>
    <scope>NUCLEOTIDE SEQUENCE [LARGE SCALE GENOMIC DNA]</scope>
    <source>
        <strain evidence="2">KA00182</strain>
    </source>
</reference>
<evidence type="ECO:0000313" key="2">
    <source>
        <dbReference type="Proteomes" id="UP000070160"/>
    </source>
</evidence>